<sequence length="80" mass="8937">MGDDFGFADDPDWSLKLGDGPIRVYTDDETATVVYEQGETHQHLSPDRAREMATGLERGPDDAERIVEELREAADRIEGT</sequence>
<evidence type="ECO:0000313" key="2">
    <source>
        <dbReference type="Proteomes" id="UP000011138"/>
    </source>
</evidence>
<dbReference type="EMBL" id="KC117376">
    <property type="protein sequence ID" value="AGC34349.1"/>
    <property type="molecule type" value="Genomic_DNA"/>
</dbReference>
<dbReference type="RefSeq" id="YP_007379160.1">
    <property type="nucleotide sequence ID" value="NC_020159.1"/>
</dbReference>
<dbReference type="Proteomes" id="UP000011138">
    <property type="component" value="Segment"/>
</dbReference>
<gene>
    <name evidence="1" type="primary">82</name>
    <name evidence="1" type="ORF">HSTV2_82</name>
</gene>
<keyword evidence="2" id="KW-1185">Reference proteome</keyword>
<accession>L7TGP3</accession>
<organism evidence="1 2">
    <name type="scientific">Halorubrum sodomense tailed virus 2</name>
    <dbReference type="NCBI Taxonomy" id="1262527"/>
    <lineage>
        <taxon>Viruses</taxon>
        <taxon>Duplodnaviria</taxon>
        <taxon>Heunggongvirae</taxon>
        <taxon>Uroviricota</taxon>
        <taxon>Caudoviricetes</taxon>
        <taxon>Thumleimavirales</taxon>
        <taxon>Hafunaviridae</taxon>
        <taxon>Mincapvirus</taxon>
        <taxon>Mincapvirus eilatense</taxon>
        <taxon>Mincapvirus HSTV2</taxon>
    </lineage>
</organism>
<dbReference type="OrthoDB" id="33753at10239"/>
<proteinExistence type="predicted"/>
<reference evidence="1 2" key="1">
    <citation type="journal article" date="2013" name="J. Virol.">
        <title>Insights into head-tailed viruses infecting extremely halophilic archaea.</title>
        <authorList>
            <person name="Pietila M.K."/>
            <person name="Laurinmaki P."/>
            <person name="Russell D.A."/>
            <person name="Ko C.C."/>
            <person name="Jacobs-Sera D."/>
            <person name="Butcher S.J."/>
            <person name="Bamford D.H."/>
            <person name="Hendrix R.W."/>
        </authorList>
    </citation>
    <scope>NUCLEOTIDE SEQUENCE [LARGE SCALE GENOMIC DNA]</scope>
</reference>
<protein>
    <submittedName>
        <fullName evidence="1">Uncharacterized protein</fullName>
    </submittedName>
</protein>
<name>L7TGP3_9CAUD</name>
<evidence type="ECO:0000313" key="1">
    <source>
        <dbReference type="EMBL" id="AGC34349.1"/>
    </source>
</evidence>
<dbReference type="GeneID" id="14477219"/>
<dbReference type="KEGG" id="vg:14477219"/>